<keyword evidence="2" id="KW-1185">Reference proteome</keyword>
<organism evidence="1 2">
    <name type="scientific">Kitasatospora viridis</name>
    <dbReference type="NCBI Taxonomy" id="281105"/>
    <lineage>
        <taxon>Bacteria</taxon>
        <taxon>Bacillati</taxon>
        <taxon>Actinomycetota</taxon>
        <taxon>Actinomycetes</taxon>
        <taxon>Kitasatosporales</taxon>
        <taxon>Streptomycetaceae</taxon>
        <taxon>Kitasatospora</taxon>
    </lineage>
</organism>
<evidence type="ECO:0000313" key="1">
    <source>
        <dbReference type="EMBL" id="TWF73117.1"/>
    </source>
</evidence>
<gene>
    <name evidence="1" type="ORF">FHX73_16268</name>
</gene>
<dbReference type="AlphaFoldDB" id="A0A561SE34"/>
<name>A0A561SE34_9ACTN</name>
<keyword evidence="1" id="KW-0413">Isomerase</keyword>
<dbReference type="InterPro" id="IPR011008">
    <property type="entry name" value="Dimeric_a/b-barrel"/>
</dbReference>
<dbReference type="SUPFAM" id="SSF54909">
    <property type="entry name" value="Dimeric alpha+beta barrel"/>
    <property type="match status" value="1"/>
</dbReference>
<sequence>MSNDPTPNTPGAGVLAVFRAAPHATEQDFAKVIDAELARAAELVEQGVIVHGYHRADLVGAALVLDAATVGAAQAIIATFPAVAAGLIETESVIPLVPLALPQD</sequence>
<evidence type="ECO:0000313" key="2">
    <source>
        <dbReference type="Proteomes" id="UP000317940"/>
    </source>
</evidence>
<accession>A0A561SE34</accession>
<dbReference type="EMBL" id="VIWT01000006">
    <property type="protein sequence ID" value="TWF73117.1"/>
    <property type="molecule type" value="Genomic_DNA"/>
</dbReference>
<reference evidence="1 2" key="1">
    <citation type="submission" date="2019-06" db="EMBL/GenBank/DDBJ databases">
        <title>Sequencing the genomes of 1000 actinobacteria strains.</title>
        <authorList>
            <person name="Klenk H.-P."/>
        </authorList>
    </citation>
    <scope>NUCLEOTIDE SEQUENCE [LARGE SCALE GENOMIC DNA]</scope>
    <source>
        <strain evidence="1 2">DSM 44826</strain>
    </source>
</reference>
<protein>
    <submittedName>
        <fullName evidence="1">Muconolactone delta-isomerase</fullName>
    </submittedName>
</protein>
<dbReference type="GO" id="GO:0016853">
    <property type="term" value="F:isomerase activity"/>
    <property type="evidence" value="ECO:0007669"/>
    <property type="project" value="UniProtKB-KW"/>
</dbReference>
<dbReference type="Gene3D" id="3.30.70.1060">
    <property type="entry name" value="Dimeric alpha+beta barrel"/>
    <property type="match status" value="1"/>
</dbReference>
<comment type="caution">
    <text evidence="1">The sequence shown here is derived from an EMBL/GenBank/DDBJ whole genome shotgun (WGS) entry which is preliminary data.</text>
</comment>
<proteinExistence type="predicted"/>
<dbReference type="Proteomes" id="UP000317940">
    <property type="component" value="Unassembled WGS sequence"/>
</dbReference>
<dbReference type="RefSeq" id="WP_170305304.1">
    <property type="nucleotide sequence ID" value="NZ_BAAAMZ010000005.1"/>
</dbReference>